<dbReference type="Proteomes" id="UP000184432">
    <property type="component" value="Unassembled WGS sequence"/>
</dbReference>
<keyword evidence="2" id="KW-1133">Transmembrane helix</keyword>
<dbReference type="STRING" id="570521.SAMN04488508_10944"/>
<dbReference type="AlphaFoldDB" id="A0A1M6JFR2"/>
<evidence type="ECO:0000256" key="2">
    <source>
        <dbReference type="SAM" id="Phobius"/>
    </source>
</evidence>
<proteinExistence type="predicted"/>
<keyword evidence="4" id="KW-1185">Reference proteome</keyword>
<name>A0A1M6JFR2_9FLAO</name>
<reference evidence="4" key="1">
    <citation type="submission" date="2016-11" db="EMBL/GenBank/DDBJ databases">
        <authorList>
            <person name="Varghese N."/>
            <person name="Submissions S."/>
        </authorList>
    </citation>
    <scope>NUCLEOTIDE SEQUENCE [LARGE SCALE GENOMIC DNA]</scope>
    <source>
        <strain evidence="4">DSM 22623</strain>
    </source>
</reference>
<keyword evidence="2" id="KW-0812">Transmembrane</keyword>
<accession>A0A1M6JFR2</accession>
<evidence type="ECO:0000256" key="1">
    <source>
        <dbReference type="SAM" id="Coils"/>
    </source>
</evidence>
<feature type="transmembrane region" description="Helical" evidence="2">
    <location>
        <begin position="12"/>
        <end position="31"/>
    </location>
</feature>
<protein>
    <submittedName>
        <fullName evidence="3">Uncharacterized protein</fullName>
    </submittedName>
</protein>
<keyword evidence="2" id="KW-0472">Membrane</keyword>
<dbReference type="EMBL" id="FQYP01000009">
    <property type="protein sequence ID" value="SHJ45531.1"/>
    <property type="molecule type" value="Genomic_DNA"/>
</dbReference>
<organism evidence="3 4">
    <name type="scientific">Aquimarina spongiae</name>
    <dbReference type="NCBI Taxonomy" id="570521"/>
    <lineage>
        <taxon>Bacteria</taxon>
        <taxon>Pseudomonadati</taxon>
        <taxon>Bacteroidota</taxon>
        <taxon>Flavobacteriia</taxon>
        <taxon>Flavobacteriales</taxon>
        <taxon>Flavobacteriaceae</taxon>
        <taxon>Aquimarina</taxon>
    </lineage>
</organism>
<evidence type="ECO:0000313" key="3">
    <source>
        <dbReference type="EMBL" id="SHJ45531.1"/>
    </source>
</evidence>
<dbReference type="RefSeq" id="WP_073319718.1">
    <property type="nucleotide sequence ID" value="NZ_FQYP01000009.1"/>
</dbReference>
<feature type="coiled-coil region" evidence="1">
    <location>
        <begin position="67"/>
        <end position="94"/>
    </location>
</feature>
<keyword evidence="1" id="KW-0175">Coiled coil</keyword>
<evidence type="ECO:0000313" key="4">
    <source>
        <dbReference type="Proteomes" id="UP000184432"/>
    </source>
</evidence>
<gene>
    <name evidence="3" type="ORF">SAMN04488508_10944</name>
</gene>
<sequence length="95" mass="10647">MQSDNNKSLRGSISSIIQVLIGAAIISTMGFQMNASKNIAVMQTEMSMINSSLKELKTSKKEYVVLMQQITRDQDKLKIEVSNIKEKIRVLELAN</sequence>